<keyword evidence="2" id="KW-1185">Reference proteome</keyword>
<organism evidence="1 2">
    <name type="scientific">Roseivivax jejudonensis</name>
    <dbReference type="NCBI Taxonomy" id="1529041"/>
    <lineage>
        <taxon>Bacteria</taxon>
        <taxon>Pseudomonadati</taxon>
        <taxon>Pseudomonadota</taxon>
        <taxon>Alphaproteobacteria</taxon>
        <taxon>Rhodobacterales</taxon>
        <taxon>Roseobacteraceae</taxon>
        <taxon>Roseivivax</taxon>
    </lineage>
</organism>
<accession>A0A1X7A047</accession>
<dbReference type="OrthoDB" id="7873610at2"/>
<evidence type="ECO:0000313" key="2">
    <source>
        <dbReference type="Proteomes" id="UP000193570"/>
    </source>
</evidence>
<protein>
    <submittedName>
        <fullName evidence="1">Uncharacterized protein</fullName>
    </submittedName>
</protein>
<dbReference type="AlphaFoldDB" id="A0A1X7A047"/>
<proteinExistence type="predicted"/>
<gene>
    <name evidence="1" type="ORF">ROJ8625_03405</name>
</gene>
<dbReference type="EMBL" id="FWFK01000007">
    <property type="protein sequence ID" value="SLN66850.1"/>
    <property type="molecule type" value="Genomic_DNA"/>
</dbReference>
<sequence>MSEDLETRMRKLISDAEADIGFDRDAAPRWPSTGSFAMREALEFWTTPAISAMRALWWPASRR</sequence>
<evidence type="ECO:0000313" key="1">
    <source>
        <dbReference type="EMBL" id="SLN66850.1"/>
    </source>
</evidence>
<dbReference type="RefSeq" id="WP_085793089.1">
    <property type="nucleotide sequence ID" value="NZ_FWFK01000007.1"/>
</dbReference>
<reference evidence="1 2" key="1">
    <citation type="submission" date="2017-03" db="EMBL/GenBank/DDBJ databases">
        <authorList>
            <person name="Afonso C.L."/>
            <person name="Miller P.J."/>
            <person name="Scott M.A."/>
            <person name="Spackman E."/>
            <person name="Goraichik I."/>
            <person name="Dimitrov K.M."/>
            <person name="Suarez D.L."/>
            <person name="Swayne D.E."/>
        </authorList>
    </citation>
    <scope>NUCLEOTIDE SEQUENCE [LARGE SCALE GENOMIC DNA]</scope>
    <source>
        <strain evidence="1 2">CECT 8625</strain>
    </source>
</reference>
<dbReference type="Proteomes" id="UP000193570">
    <property type="component" value="Unassembled WGS sequence"/>
</dbReference>
<name>A0A1X7A047_9RHOB</name>